<name>A0ABU8ELW0_9BACL</name>
<dbReference type="SUPFAM" id="SSF49503">
    <property type="entry name" value="Cupredoxins"/>
    <property type="match status" value="3"/>
</dbReference>
<evidence type="ECO:0000259" key="7">
    <source>
        <dbReference type="Pfam" id="PF07732"/>
    </source>
</evidence>
<dbReference type="Proteomes" id="UP001387110">
    <property type="component" value="Unassembled WGS sequence"/>
</dbReference>
<dbReference type="PANTHER" id="PTHR48267:SF1">
    <property type="entry name" value="BILIRUBIN OXIDASE"/>
    <property type="match status" value="1"/>
</dbReference>
<keyword evidence="4" id="KW-1133">Transmembrane helix</keyword>
<feature type="transmembrane region" description="Helical" evidence="4">
    <location>
        <begin position="5"/>
        <end position="26"/>
    </location>
</feature>
<evidence type="ECO:0000259" key="6">
    <source>
        <dbReference type="Pfam" id="PF07731"/>
    </source>
</evidence>
<dbReference type="InterPro" id="IPR001117">
    <property type="entry name" value="Cu-oxidase_2nd"/>
</dbReference>
<dbReference type="InterPro" id="IPR002355">
    <property type="entry name" value="Cu_oxidase_Cu_BS"/>
</dbReference>
<evidence type="ECO:0000256" key="3">
    <source>
        <dbReference type="ARBA" id="ARBA00023002"/>
    </source>
</evidence>
<evidence type="ECO:0000313" key="8">
    <source>
        <dbReference type="EMBL" id="MEI4463822.1"/>
    </source>
</evidence>
<evidence type="ECO:0000259" key="5">
    <source>
        <dbReference type="Pfam" id="PF00394"/>
    </source>
</evidence>
<dbReference type="InterPro" id="IPR045087">
    <property type="entry name" value="Cu-oxidase_fam"/>
</dbReference>
<feature type="domain" description="Plastocyanin-like" evidence="5">
    <location>
        <begin position="274"/>
        <end position="334"/>
    </location>
</feature>
<dbReference type="Pfam" id="PF00394">
    <property type="entry name" value="Cu-oxidase"/>
    <property type="match status" value="1"/>
</dbReference>
<feature type="domain" description="Plastocyanin-like" evidence="7">
    <location>
        <begin position="106"/>
        <end position="213"/>
    </location>
</feature>
<keyword evidence="9" id="KW-1185">Reference proteome</keyword>
<dbReference type="Pfam" id="PF07732">
    <property type="entry name" value="Cu-oxidase_3"/>
    <property type="match status" value="1"/>
</dbReference>
<dbReference type="CDD" id="cd13890">
    <property type="entry name" value="CuRO_3_CueO_FtsP"/>
    <property type="match status" value="1"/>
</dbReference>
<evidence type="ECO:0000256" key="4">
    <source>
        <dbReference type="SAM" id="Phobius"/>
    </source>
</evidence>
<comment type="caution">
    <text evidence="8">The sequence shown here is derived from an EMBL/GenBank/DDBJ whole genome shotgun (WGS) entry which is preliminary data.</text>
</comment>
<dbReference type="EMBL" id="JBAWKY010000006">
    <property type="protein sequence ID" value="MEI4463822.1"/>
    <property type="molecule type" value="Genomic_DNA"/>
</dbReference>
<proteinExistence type="inferred from homology"/>
<dbReference type="Pfam" id="PF07731">
    <property type="entry name" value="Cu-oxidase_2"/>
    <property type="match status" value="1"/>
</dbReference>
<evidence type="ECO:0000313" key="9">
    <source>
        <dbReference type="Proteomes" id="UP001387110"/>
    </source>
</evidence>
<organism evidence="8 9">
    <name type="scientific">Exiguobacterium indicum</name>
    <dbReference type="NCBI Taxonomy" id="296995"/>
    <lineage>
        <taxon>Bacteria</taxon>
        <taxon>Bacillati</taxon>
        <taxon>Bacillota</taxon>
        <taxon>Bacilli</taxon>
        <taxon>Bacillales</taxon>
        <taxon>Bacillales Family XII. Incertae Sedis</taxon>
        <taxon>Exiguobacterium</taxon>
    </lineage>
</organism>
<dbReference type="CDD" id="cd04232">
    <property type="entry name" value="CuRO_1_CueO_FtsP"/>
    <property type="match status" value="1"/>
</dbReference>
<dbReference type="InterPro" id="IPR011707">
    <property type="entry name" value="Cu-oxidase-like_N"/>
</dbReference>
<feature type="domain" description="Plastocyanin-like" evidence="6">
    <location>
        <begin position="385"/>
        <end position="504"/>
    </location>
</feature>
<comment type="similarity">
    <text evidence="1">Belongs to the multicopper oxidase family.</text>
</comment>
<dbReference type="InterPro" id="IPR033138">
    <property type="entry name" value="Cu_oxidase_CS"/>
</dbReference>
<dbReference type="InterPro" id="IPR008972">
    <property type="entry name" value="Cupredoxin"/>
</dbReference>
<sequence>MKKRWLIATIGIFTLMMIVGGSYLLFTRGTMPNNKQHMESMMNGGNTTTNQTMMEGMGHGASVDLKSTEEKERRLNIPKMLKSDRETKNAIQYTIVAKQGETQFFRDSKKTETLGYNGNYLGPVVELKKGKMVTIRTVNRLSEATTFHWHGLVVPSSVDGGPHQVVKAGETKVVKFKVKQDESTLWFHPHPMGKTAEQVYKGLAGLLYVKDEKTKETMLPQKYGENDIPLILQDRKVKNRNVLGYADVEKTDGALGDTLLVNGTINPYFNVKYSQLRVRLINGSNARNYVVKLSDGSSFKKIADDGGYISKPKNVKKIELSPGERIEVLVDFSKRKIGETVSFETNGVRVVNFKLKDKQGTNLSALAPKSGYEKPLKTLSTVNQKLTLFGMGKNVEINGKKFDEKRIDIKAKQGETEIWEVYNKKDMMGGMTHPFHIHGVQFKVLERNGQKLDNQEAGLKDTIAIKPDERVKIQMTFKEKGVFMYHCHILEHEENGMMGQLKVD</sequence>
<accession>A0ABU8ELW0</accession>
<protein>
    <submittedName>
        <fullName evidence="8">Multicopper oxidase domain-containing protein</fullName>
    </submittedName>
</protein>
<dbReference type="PANTHER" id="PTHR48267">
    <property type="entry name" value="CUPREDOXIN SUPERFAMILY PROTEIN"/>
    <property type="match status" value="1"/>
</dbReference>
<reference evidence="8 9" key="1">
    <citation type="submission" date="2023-12" db="EMBL/GenBank/DDBJ databases">
        <authorList>
            <person name="Easwaran N."/>
            <person name="Lazarus H.P.S."/>
        </authorList>
    </citation>
    <scope>NUCLEOTIDE SEQUENCE [LARGE SCALE GENOMIC DNA]</scope>
    <source>
        <strain evidence="8 9">VIT-2023</strain>
    </source>
</reference>
<keyword evidence="3" id="KW-0560">Oxidoreductase</keyword>
<dbReference type="PROSITE" id="PS00079">
    <property type="entry name" value="MULTICOPPER_OXIDASE1"/>
    <property type="match status" value="1"/>
</dbReference>
<keyword evidence="4" id="KW-0472">Membrane</keyword>
<evidence type="ECO:0000256" key="1">
    <source>
        <dbReference type="ARBA" id="ARBA00010609"/>
    </source>
</evidence>
<dbReference type="PROSITE" id="PS00080">
    <property type="entry name" value="MULTICOPPER_OXIDASE2"/>
    <property type="match status" value="1"/>
</dbReference>
<evidence type="ECO:0000256" key="2">
    <source>
        <dbReference type="ARBA" id="ARBA00022723"/>
    </source>
</evidence>
<dbReference type="Gene3D" id="2.60.40.420">
    <property type="entry name" value="Cupredoxins - blue copper proteins"/>
    <property type="match status" value="3"/>
</dbReference>
<gene>
    <name evidence="8" type="ORF">SZL87_15460</name>
</gene>
<keyword evidence="4" id="KW-0812">Transmembrane</keyword>
<keyword evidence="2" id="KW-0479">Metal-binding</keyword>
<dbReference type="InterPro" id="IPR011706">
    <property type="entry name" value="Cu-oxidase_C"/>
</dbReference>
<dbReference type="RefSeq" id="WP_336449675.1">
    <property type="nucleotide sequence ID" value="NZ_JBAWKY010000006.1"/>
</dbReference>